<organism evidence="2 3">
    <name type="scientific">Gaetbulibacter aestuarii</name>
    <dbReference type="NCBI Taxonomy" id="1502358"/>
    <lineage>
        <taxon>Bacteria</taxon>
        <taxon>Pseudomonadati</taxon>
        <taxon>Bacteroidota</taxon>
        <taxon>Flavobacteriia</taxon>
        <taxon>Flavobacteriales</taxon>
        <taxon>Flavobacteriaceae</taxon>
        <taxon>Gaetbulibacter</taxon>
    </lineage>
</organism>
<reference evidence="2 3" key="1">
    <citation type="submission" date="2024-02" db="EMBL/GenBank/DDBJ databases">
        <title>A Gaetbulibacter species isolated from tidal flats and genomic insights of their niches.</title>
        <authorList>
            <person name="Ye Y."/>
        </authorList>
    </citation>
    <scope>NUCLEOTIDE SEQUENCE [LARGE SCALE GENOMIC DNA]</scope>
    <source>
        <strain evidence="2 3">KYW382</strain>
    </source>
</reference>
<dbReference type="RefSeq" id="WP_344741642.1">
    <property type="nucleotide sequence ID" value="NZ_BAABAY010000006.1"/>
</dbReference>
<evidence type="ECO:0000313" key="3">
    <source>
        <dbReference type="Proteomes" id="UP001610100"/>
    </source>
</evidence>
<feature type="domain" description="Beta-lactamase-related" evidence="1">
    <location>
        <begin position="51"/>
        <end position="364"/>
    </location>
</feature>
<keyword evidence="3" id="KW-1185">Reference proteome</keyword>
<dbReference type="GO" id="GO:0016787">
    <property type="term" value="F:hydrolase activity"/>
    <property type="evidence" value="ECO:0007669"/>
    <property type="project" value="UniProtKB-KW"/>
</dbReference>
<dbReference type="Gene3D" id="3.40.710.10">
    <property type="entry name" value="DD-peptidase/beta-lactamase superfamily"/>
    <property type="match status" value="1"/>
</dbReference>
<evidence type="ECO:0000259" key="1">
    <source>
        <dbReference type="Pfam" id="PF00144"/>
    </source>
</evidence>
<dbReference type="Pfam" id="PF00144">
    <property type="entry name" value="Beta-lactamase"/>
    <property type="match status" value="1"/>
</dbReference>
<dbReference type="InterPro" id="IPR001466">
    <property type="entry name" value="Beta-lactam-related"/>
</dbReference>
<accession>A0ABW7N217</accession>
<name>A0ABW7N217_9FLAO</name>
<keyword evidence="2" id="KW-0378">Hydrolase</keyword>
<sequence>MKNHILIIAFAFLLISCKNSNDKKAETNSTNLKELEVKIDSLFNSNIGINEPGAAILISYDQKMIIGKGYGLRDLETKTPITIKTNMRMASVSKQFTALCVLSLVDKGLLSLNDSISKFWNYPVFANITIEQLINHTSGIADYEAYFDNNWDRNKIVENKDILEWLATNPKPLFESGKGWEYSNTAYLVLALLVEKVSGEEFSNYAKKNIFDKAGMKETNFYNLANPIEIKERAFCYEKDSLDNWKKVDGWYMNGIMGDGAVYTSVNDFLAYDNSLRNNNILSQKTHGLIFKPNSTLPKKWPNSNPFEERFPFLANSELKYAMGWFTNEDLAMHTGGWYGTRTVVLREFERPLTITIFLNSDSSFNNLINETYSLVNNYLKTTANIGYK</sequence>
<protein>
    <submittedName>
        <fullName evidence="2">Serine hydrolase domain-containing protein</fullName>
        <ecNumber evidence="2">3.1.1.103</ecNumber>
    </submittedName>
</protein>
<dbReference type="PROSITE" id="PS51257">
    <property type="entry name" value="PROKAR_LIPOPROTEIN"/>
    <property type="match status" value="1"/>
</dbReference>
<dbReference type="EMBL" id="JBAWKB010000011">
    <property type="protein sequence ID" value="MFH6773163.1"/>
    <property type="molecule type" value="Genomic_DNA"/>
</dbReference>
<dbReference type="PANTHER" id="PTHR46825">
    <property type="entry name" value="D-ALANYL-D-ALANINE-CARBOXYPEPTIDASE/ENDOPEPTIDASE AMPH"/>
    <property type="match status" value="1"/>
</dbReference>
<dbReference type="SUPFAM" id="SSF56601">
    <property type="entry name" value="beta-lactamase/transpeptidase-like"/>
    <property type="match status" value="1"/>
</dbReference>
<proteinExistence type="predicted"/>
<gene>
    <name evidence="2" type="ORF">V8G58_14590</name>
</gene>
<dbReference type="EC" id="3.1.1.103" evidence="2"/>
<comment type="caution">
    <text evidence="2">The sequence shown here is derived from an EMBL/GenBank/DDBJ whole genome shotgun (WGS) entry which is preliminary data.</text>
</comment>
<dbReference type="InterPro" id="IPR012338">
    <property type="entry name" value="Beta-lactam/transpept-like"/>
</dbReference>
<dbReference type="InterPro" id="IPR050491">
    <property type="entry name" value="AmpC-like"/>
</dbReference>
<dbReference type="PANTHER" id="PTHR46825:SF9">
    <property type="entry name" value="BETA-LACTAMASE-RELATED DOMAIN-CONTAINING PROTEIN"/>
    <property type="match status" value="1"/>
</dbReference>
<evidence type="ECO:0000313" key="2">
    <source>
        <dbReference type="EMBL" id="MFH6773163.1"/>
    </source>
</evidence>
<dbReference type="Proteomes" id="UP001610100">
    <property type="component" value="Unassembled WGS sequence"/>
</dbReference>